<gene>
    <name evidence="5" type="ORF">M0813_05268</name>
</gene>
<feature type="region of interest" description="Disordered" evidence="2">
    <location>
        <begin position="360"/>
        <end position="381"/>
    </location>
</feature>
<comment type="similarity">
    <text evidence="1">Belongs to the FAM91 family.</text>
</comment>
<protein>
    <submittedName>
        <fullName evidence="5">Protein fam91a1</fullName>
    </submittedName>
</protein>
<dbReference type="InterPro" id="IPR028091">
    <property type="entry name" value="FAM91_N_dom"/>
</dbReference>
<comment type="caution">
    <text evidence="5">The sequence shown here is derived from an EMBL/GenBank/DDBJ whole genome shotgun (WGS) entry which is preliminary data.</text>
</comment>
<dbReference type="Proteomes" id="UP001150062">
    <property type="component" value="Unassembled WGS sequence"/>
</dbReference>
<dbReference type="InterPro" id="IPR039199">
    <property type="entry name" value="FAM91"/>
</dbReference>
<evidence type="ECO:0000259" key="4">
    <source>
        <dbReference type="Pfam" id="PF14648"/>
    </source>
</evidence>
<evidence type="ECO:0000313" key="5">
    <source>
        <dbReference type="EMBL" id="KAJ6232113.1"/>
    </source>
</evidence>
<organism evidence="5 6">
    <name type="scientific">Anaeramoeba flamelloides</name>
    <dbReference type="NCBI Taxonomy" id="1746091"/>
    <lineage>
        <taxon>Eukaryota</taxon>
        <taxon>Metamonada</taxon>
        <taxon>Anaeramoebidae</taxon>
        <taxon>Anaeramoeba</taxon>
    </lineage>
</organism>
<feature type="domain" description="FAM91 N-terminal" evidence="3">
    <location>
        <begin position="23"/>
        <end position="328"/>
    </location>
</feature>
<dbReference type="EMBL" id="JAOAOG010000295">
    <property type="protein sequence ID" value="KAJ6232113.1"/>
    <property type="molecule type" value="Genomic_DNA"/>
</dbReference>
<evidence type="ECO:0000256" key="2">
    <source>
        <dbReference type="SAM" id="MobiDB-lite"/>
    </source>
</evidence>
<feature type="domain" description="FAM91 C-terminal" evidence="4">
    <location>
        <begin position="734"/>
        <end position="841"/>
    </location>
</feature>
<evidence type="ECO:0000313" key="6">
    <source>
        <dbReference type="Proteomes" id="UP001150062"/>
    </source>
</evidence>
<evidence type="ECO:0000259" key="3">
    <source>
        <dbReference type="Pfam" id="PF14647"/>
    </source>
</evidence>
<feature type="domain" description="FAM91 C-terminal" evidence="4">
    <location>
        <begin position="433"/>
        <end position="730"/>
    </location>
</feature>
<feature type="compositionally biased region" description="Low complexity" evidence="2">
    <location>
        <begin position="362"/>
        <end position="375"/>
    </location>
</feature>
<sequence>MSISYQSYRGNNERKGVDLGKYIQEKKSWENLPKQVKKKLGSAEQYKQKVQQFAFKHQLRSEGLVSMLFPKKKQYYQMVLDYSIARRKLFPYHLSDVVKALDITPFKFYIETLVQVMLDSSSYDSIPNFPANDIVRLLGIGRNQYIDMMNKIKRKSFSFFGKKKDKQIRELLPKKPIRPSSDMQAWFEVIHYPLNENEYNIELNNKEKLVYDHLVKNGPTFAYTLDYETIHQLYGRGLIYVKVSISAQDYIKFPPLEKFVMNKDATDHFDKFLYKLFVTHNERMTVEETAEILNEGLENVIQGFSLFCRLGIGKQINFTFLEPIHTSWDQKIEHTNTKNSKKKKKIPFQKNSIKNEFDLLIDNSDQKNQNSNNLIENEKNENEIIDPNSNLLLHNEKMKIKNEQQTNNNKNDNKIFLKNEINTNKNNNQNKRGKRIGFIFEDSLTAFLMMGNWGETLKQLTVTLFEIGKMNDEKILEYLKELDKVKTEMEGDALRNIEHVISLRQTLHFLKTLQLISQNDETISGVDMLKERGLFSLDCETRSKMLEMNYGVLISTIPYEREPRDTISFSSPTHFGNPIPECLSPWWRLFVSYSLGIGLPSVFLKKGVRLKRLPQFLESFQKVEIMSTERSIYCSAGTLLFQLNEILLNNPVLLIGIERKANTSKQLFVTFPLEFQSKEEQIIDENLEKENEMDESKYNSSNIHTHPLVKKTILNLNLQNSVGFIKLIYVELNPKEFRWVPYDIQLGIPLFDSKENEKSLNAIQKFNIFEKENLDNHTQNMRNVSLKFMNFISKYCKKESPFIFGKRKINTEQFDISSEGLFKNKTPSHHLNVSFVNGKISSFKELDFLFDKKNF</sequence>
<proteinExistence type="inferred from homology"/>
<dbReference type="InterPro" id="IPR028097">
    <property type="entry name" value="FAM91_C_dom"/>
</dbReference>
<keyword evidence="6" id="KW-1185">Reference proteome</keyword>
<name>A0ABQ8XK84_9EUKA</name>
<reference evidence="5" key="1">
    <citation type="submission" date="2022-08" db="EMBL/GenBank/DDBJ databases">
        <title>Novel sulfate-reducing endosymbionts in the free-living metamonad Anaeramoeba.</title>
        <authorList>
            <person name="Jerlstrom-Hultqvist J."/>
            <person name="Cepicka I."/>
            <person name="Gallot-Lavallee L."/>
            <person name="Salas-Leiva D."/>
            <person name="Curtis B.A."/>
            <person name="Zahonova K."/>
            <person name="Pipaliya S."/>
            <person name="Dacks J."/>
            <person name="Roger A.J."/>
        </authorList>
    </citation>
    <scope>NUCLEOTIDE SEQUENCE</scope>
    <source>
        <strain evidence="5">Schooner1</strain>
    </source>
</reference>
<dbReference type="Pfam" id="PF14647">
    <property type="entry name" value="FAM91_N"/>
    <property type="match status" value="1"/>
</dbReference>
<dbReference type="Pfam" id="PF14648">
    <property type="entry name" value="FAM91_C"/>
    <property type="match status" value="2"/>
</dbReference>
<evidence type="ECO:0000256" key="1">
    <source>
        <dbReference type="ARBA" id="ARBA00010319"/>
    </source>
</evidence>
<dbReference type="PANTHER" id="PTHR28441:SF2">
    <property type="entry name" value="PROTEIN FAM91A1"/>
    <property type="match status" value="1"/>
</dbReference>
<dbReference type="PANTHER" id="PTHR28441">
    <property type="entry name" value="PROTEIN FAM91A1"/>
    <property type="match status" value="1"/>
</dbReference>
<accession>A0ABQ8XK84</accession>